<name>A0A7X5UCR0_9GAMM</name>
<gene>
    <name evidence="1" type="ORF">HBF25_17000</name>
</gene>
<keyword evidence="2" id="KW-1185">Reference proteome</keyword>
<sequence>MIECALDTLLYTLRDAVEKTSDANSVRVDLPGAGDPASPLVLPIATFRDHRQPDMTLLSLEFDCYLRLRRIRGQPLPELILNLGKPRWRWLSRSRPHRMRISYRAVDGWRPRVELDGRPLPLNYHGEE</sequence>
<evidence type="ECO:0000313" key="2">
    <source>
        <dbReference type="Proteomes" id="UP000490980"/>
    </source>
</evidence>
<evidence type="ECO:0000313" key="1">
    <source>
        <dbReference type="EMBL" id="NII08085.1"/>
    </source>
</evidence>
<proteinExistence type="predicted"/>
<reference evidence="1 2" key="1">
    <citation type="submission" date="2020-03" db="EMBL/GenBank/DDBJ databases">
        <authorList>
            <person name="Lai Q."/>
        </authorList>
    </citation>
    <scope>NUCLEOTIDE SEQUENCE [LARGE SCALE GENOMIC DNA]</scope>
    <source>
        <strain evidence="1 2">CCUG 25036</strain>
    </source>
</reference>
<organism evidence="1 2">
    <name type="scientific">Luteibacter anthropi</name>
    <dbReference type="NCBI Taxonomy" id="564369"/>
    <lineage>
        <taxon>Bacteria</taxon>
        <taxon>Pseudomonadati</taxon>
        <taxon>Pseudomonadota</taxon>
        <taxon>Gammaproteobacteria</taxon>
        <taxon>Lysobacterales</taxon>
        <taxon>Rhodanobacteraceae</taxon>
        <taxon>Luteibacter</taxon>
    </lineage>
</organism>
<protein>
    <submittedName>
        <fullName evidence="1">Uncharacterized protein</fullName>
    </submittedName>
</protein>
<dbReference type="RefSeq" id="WP_166950500.1">
    <property type="nucleotide sequence ID" value="NZ_CP077072.1"/>
</dbReference>
<comment type="caution">
    <text evidence="1">The sequence shown here is derived from an EMBL/GenBank/DDBJ whole genome shotgun (WGS) entry which is preliminary data.</text>
</comment>
<dbReference type="AlphaFoldDB" id="A0A7X5UCR0"/>
<dbReference type="Proteomes" id="UP000490980">
    <property type="component" value="Unassembled WGS sequence"/>
</dbReference>
<dbReference type="EMBL" id="JAARLZ010000010">
    <property type="protein sequence ID" value="NII08085.1"/>
    <property type="molecule type" value="Genomic_DNA"/>
</dbReference>
<accession>A0A7X5UCR0</accession>